<keyword evidence="3 6" id="KW-0378">Hydrolase</keyword>
<dbReference type="InterPro" id="IPR009003">
    <property type="entry name" value="Peptidase_S1_PA"/>
</dbReference>
<name>A0AA89BHI3_PINIB</name>
<keyword evidence="9" id="KW-1185">Reference proteome</keyword>
<evidence type="ECO:0000259" key="7">
    <source>
        <dbReference type="PROSITE" id="PS50240"/>
    </source>
</evidence>
<dbReference type="CDD" id="cd00190">
    <property type="entry name" value="Tryp_SPc"/>
    <property type="match status" value="1"/>
</dbReference>
<comment type="caution">
    <text evidence="8">The sequence shown here is derived from an EMBL/GenBank/DDBJ whole genome shotgun (WGS) entry which is preliminary data.</text>
</comment>
<dbReference type="Proteomes" id="UP001186944">
    <property type="component" value="Unassembled WGS sequence"/>
</dbReference>
<evidence type="ECO:0000256" key="3">
    <source>
        <dbReference type="ARBA" id="ARBA00022801"/>
    </source>
</evidence>
<dbReference type="InterPro" id="IPR033116">
    <property type="entry name" value="TRYPSIN_SER"/>
</dbReference>
<dbReference type="InterPro" id="IPR043504">
    <property type="entry name" value="Peptidase_S1_PA_chymotrypsin"/>
</dbReference>
<evidence type="ECO:0000256" key="4">
    <source>
        <dbReference type="ARBA" id="ARBA00022825"/>
    </source>
</evidence>
<evidence type="ECO:0000256" key="2">
    <source>
        <dbReference type="ARBA" id="ARBA00022729"/>
    </source>
</evidence>
<sequence length="329" mass="37036">MQITLPRKPFVDTSRRTTTESFLNTNDSAKFKAWKSKWLTAHYGTCGRQTYQPNFRRTKIIGGSTARKGSWPWMISLVFEPFRQAICGGVVIDNKWILTAAHCFDRPFFQDFTKMIVRVGIHNASYFSEAATEQPRKITNVYKHPLYDGFGRSQRGDPFVFDNDIALVKLEKPLTYNDFVQPICLPTVSQTKQRKCVITGWGRQKVPSESKNTSIDDLAWPQLLKQAIVPVISTQACANNTGYGDKITKNMICAGFPEGKTDSCAGDSGGPLQCRSTNGRWYSAGITSWGGSSYTECAQPHQPGVYTRVYNFREWILCVLFSDATKAKD</sequence>
<dbReference type="InterPro" id="IPR001254">
    <property type="entry name" value="Trypsin_dom"/>
</dbReference>
<keyword evidence="4 6" id="KW-0720">Serine protease</keyword>
<feature type="domain" description="Peptidase S1" evidence="7">
    <location>
        <begin position="60"/>
        <end position="321"/>
    </location>
</feature>
<accession>A0AA89BHI3</accession>
<dbReference type="PROSITE" id="PS00134">
    <property type="entry name" value="TRYPSIN_HIS"/>
    <property type="match status" value="1"/>
</dbReference>
<dbReference type="InterPro" id="IPR001314">
    <property type="entry name" value="Peptidase_S1A"/>
</dbReference>
<proteinExistence type="predicted"/>
<keyword evidence="1 6" id="KW-0645">Protease</keyword>
<keyword evidence="5" id="KW-1015">Disulfide bond</keyword>
<dbReference type="PRINTS" id="PR00722">
    <property type="entry name" value="CHYMOTRYPSIN"/>
</dbReference>
<dbReference type="PANTHER" id="PTHR24252">
    <property type="entry name" value="ACROSIN-RELATED"/>
    <property type="match status" value="1"/>
</dbReference>
<dbReference type="GO" id="GO:0004252">
    <property type="term" value="F:serine-type endopeptidase activity"/>
    <property type="evidence" value="ECO:0007669"/>
    <property type="project" value="InterPro"/>
</dbReference>
<dbReference type="EMBL" id="VSWD01000014">
    <property type="protein sequence ID" value="KAK3082606.1"/>
    <property type="molecule type" value="Genomic_DNA"/>
</dbReference>
<dbReference type="PANTHER" id="PTHR24252:SF7">
    <property type="entry name" value="HYALIN"/>
    <property type="match status" value="1"/>
</dbReference>
<dbReference type="FunFam" id="2.40.10.10:FF:000120">
    <property type="entry name" value="Putative serine protease"/>
    <property type="match status" value="1"/>
</dbReference>
<dbReference type="GO" id="GO:0006508">
    <property type="term" value="P:proteolysis"/>
    <property type="evidence" value="ECO:0007669"/>
    <property type="project" value="UniProtKB-KW"/>
</dbReference>
<protein>
    <recommendedName>
        <fullName evidence="7">Peptidase S1 domain-containing protein</fullName>
    </recommendedName>
</protein>
<evidence type="ECO:0000256" key="5">
    <source>
        <dbReference type="ARBA" id="ARBA00023157"/>
    </source>
</evidence>
<evidence type="ECO:0000256" key="1">
    <source>
        <dbReference type="ARBA" id="ARBA00022670"/>
    </source>
</evidence>
<dbReference type="SMART" id="SM00020">
    <property type="entry name" value="Tryp_SPc"/>
    <property type="match status" value="1"/>
</dbReference>
<evidence type="ECO:0000256" key="6">
    <source>
        <dbReference type="RuleBase" id="RU363034"/>
    </source>
</evidence>
<evidence type="ECO:0000313" key="9">
    <source>
        <dbReference type="Proteomes" id="UP001186944"/>
    </source>
</evidence>
<dbReference type="PROSITE" id="PS00135">
    <property type="entry name" value="TRYPSIN_SER"/>
    <property type="match status" value="1"/>
</dbReference>
<keyword evidence="2" id="KW-0732">Signal</keyword>
<dbReference type="AlphaFoldDB" id="A0AA89BHI3"/>
<dbReference type="Pfam" id="PF00089">
    <property type="entry name" value="Trypsin"/>
    <property type="match status" value="1"/>
</dbReference>
<dbReference type="Gene3D" id="2.40.10.10">
    <property type="entry name" value="Trypsin-like serine proteases"/>
    <property type="match status" value="2"/>
</dbReference>
<reference evidence="8" key="1">
    <citation type="submission" date="2019-08" db="EMBL/GenBank/DDBJ databases">
        <title>The improved chromosome-level genome for the pearl oyster Pinctada fucata martensii using PacBio sequencing and Hi-C.</title>
        <authorList>
            <person name="Zheng Z."/>
        </authorList>
    </citation>
    <scope>NUCLEOTIDE SEQUENCE</scope>
    <source>
        <strain evidence="8">ZZ-2019</strain>
        <tissue evidence="8">Adductor muscle</tissue>
    </source>
</reference>
<organism evidence="8 9">
    <name type="scientific">Pinctada imbricata</name>
    <name type="common">Atlantic pearl-oyster</name>
    <name type="synonym">Pinctada martensii</name>
    <dbReference type="NCBI Taxonomy" id="66713"/>
    <lineage>
        <taxon>Eukaryota</taxon>
        <taxon>Metazoa</taxon>
        <taxon>Spiralia</taxon>
        <taxon>Lophotrochozoa</taxon>
        <taxon>Mollusca</taxon>
        <taxon>Bivalvia</taxon>
        <taxon>Autobranchia</taxon>
        <taxon>Pteriomorphia</taxon>
        <taxon>Pterioida</taxon>
        <taxon>Pterioidea</taxon>
        <taxon>Pteriidae</taxon>
        <taxon>Pinctada</taxon>
    </lineage>
</organism>
<dbReference type="InterPro" id="IPR018114">
    <property type="entry name" value="TRYPSIN_HIS"/>
</dbReference>
<dbReference type="PROSITE" id="PS50240">
    <property type="entry name" value="TRYPSIN_DOM"/>
    <property type="match status" value="1"/>
</dbReference>
<dbReference type="SUPFAM" id="SSF50494">
    <property type="entry name" value="Trypsin-like serine proteases"/>
    <property type="match status" value="1"/>
</dbReference>
<evidence type="ECO:0000313" key="8">
    <source>
        <dbReference type="EMBL" id="KAK3082606.1"/>
    </source>
</evidence>
<gene>
    <name evidence="8" type="ORF">FSP39_000414</name>
</gene>